<comment type="pathway">
    <text evidence="1">Metabolic intermediate biosynthesis; chorismate biosynthesis; chorismate from D-erythrose 4-phosphate and phosphoenolpyruvate: step 6/7.</text>
</comment>
<dbReference type="FunFam" id="3.65.10.10:FF:000010">
    <property type="entry name" value="3-phosphoshikimate 1-carboxyvinyltransferase"/>
    <property type="match status" value="1"/>
</dbReference>
<evidence type="ECO:0000256" key="5">
    <source>
        <dbReference type="ARBA" id="ARBA00022605"/>
    </source>
</evidence>
<sequence>MVTGRISAMTNWPAPTIDASNRAVAIDSTITIPGSKSVTNRALILAAISQTPSRLRKPLSSRDTDLMVKGLRSLGCQIDEVKTDEGFDYLITPNKLVGPTQIDVGNAGTVMRFLPPIAALANGLIHFDGDARSHERPLGPVISALEQLGISIEHGNKYRLPLTINGSGKIAGGEIEVDASASSQFVSALLLLGPATENGITVKHIGSTLPSQPHIDMTVQMLRQFGATVEVVGNSTWIVLPSKLTGQDLTIEPDLSNAAPFMAAAMITGGRVVIKDWPKVTTQPGDQLRKIFSDMGAQIFFVEDGLAVQGKSSVSGDNNAAGLTGLTGLTGIDVDLHDVGELTPSIAAVAALASTPSALRNIEHLRLHETDRLSALANEINKLGGDVTQTASDLMINPKPLKLSAATPTDHYLFNTYEDHRMATAGAIIGLVVPGVIVENIETTKKTLPDFPGLWRQMLGN</sequence>
<dbReference type="FunFam" id="3.65.10.10:FF:000011">
    <property type="entry name" value="3-phosphoshikimate 1-carboxyvinyltransferase"/>
    <property type="match status" value="1"/>
</dbReference>
<organism evidence="10">
    <name type="scientific">freshwater metagenome</name>
    <dbReference type="NCBI Taxonomy" id="449393"/>
    <lineage>
        <taxon>unclassified sequences</taxon>
        <taxon>metagenomes</taxon>
        <taxon>ecological metagenomes</taxon>
    </lineage>
</organism>
<dbReference type="InterPro" id="IPR001986">
    <property type="entry name" value="Enolpyruvate_Tfrase_dom"/>
</dbReference>
<dbReference type="PROSITE" id="PS00885">
    <property type="entry name" value="EPSP_SYNTHASE_2"/>
    <property type="match status" value="1"/>
</dbReference>
<reference evidence="10" key="1">
    <citation type="submission" date="2020-05" db="EMBL/GenBank/DDBJ databases">
        <authorList>
            <person name="Chiriac C."/>
            <person name="Salcher M."/>
            <person name="Ghai R."/>
            <person name="Kavagutti S V."/>
        </authorList>
    </citation>
    <scope>NUCLEOTIDE SEQUENCE</scope>
</reference>
<keyword evidence="5" id="KW-0028">Amino-acid biosynthesis</keyword>
<protein>
    <recommendedName>
        <fullName evidence="3">3-phosphoshikimate 1-carboxyvinyltransferase</fullName>
        <ecNumber evidence="3">2.5.1.19</ecNumber>
    </recommendedName>
</protein>
<accession>A0A6J6HWD9</accession>
<dbReference type="AlphaFoldDB" id="A0A6J6HWD9"/>
<gene>
    <name evidence="10" type="ORF">UFOPK1854_00815</name>
</gene>
<keyword evidence="6" id="KW-0808">Transferase</keyword>
<dbReference type="UniPathway" id="UPA00053">
    <property type="reaction ID" value="UER00089"/>
</dbReference>
<dbReference type="InterPro" id="IPR006264">
    <property type="entry name" value="EPSP_synthase"/>
</dbReference>
<dbReference type="InterPro" id="IPR023193">
    <property type="entry name" value="EPSP_synthase_CS"/>
</dbReference>
<dbReference type="InterPro" id="IPR013792">
    <property type="entry name" value="RNA3'P_cycl/enolpyr_Trfase_a/b"/>
</dbReference>
<dbReference type="HAMAP" id="MF_00210">
    <property type="entry name" value="EPSP_synth"/>
    <property type="match status" value="1"/>
</dbReference>
<dbReference type="SUPFAM" id="SSF55205">
    <property type="entry name" value="EPT/RTPC-like"/>
    <property type="match status" value="1"/>
</dbReference>
<dbReference type="PANTHER" id="PTHR21090:SF5">
    <property type="entry name" value="PENTAFUNCTIONAL AROM POLYPEPTIDE"/>
    <property type="match status" value="1"/>
</dbReference>
<evidence type="ECO:0000256" key="4">
    <source>
        <dbReference type="ARBA" id="ARBA00022490"/>
    </source>
</evidence>
<feature type="domain" description="Enolpyruvate transferase" evidence="9">
    <location>
        <begin position="25"/>
        <end position="452"/>
    </location>
</feature>
<evidence type="ECO:0000313" key="10">
    <source>
        <dbReference type="EMBL" id="CAB4615454.1"/>
    </source>
</evidence>
<evidence type="ECO:0000256" key="7">
    <source>
        <dbReference type="ARBA" id="ARBA00023141"/>
    </source>
</evidence>
<proteinExistence type="inferred from homology"/>
<dbReference type="GO" id="GO:0008652">
    <property type="term" value="P:amino acid biosynthetic process"/>
    <property type="evidence" value="ECO:0007669"/>
    <property type="project" value="UniProtKB-KW"/>
</dbReference>
<evidence type="ECO:0000256" key="3">
    <source>
        <dbReference type="ARBA" id="ARBA00012450"/>
    </source>
</evidence>
<comment type="similarity">
    <text evidence="2">Belongs to the EPSP synthase family.</text>
</comment>
<dbReference type="PIRSF" id="PIRSF000505">
    <property type="entry name" value="EPSPS"/>
    <property type="match status" value="1"/>
</dbReference>
<dbReference type="PROSITE" id="PS00104">
    <property type="entry name" value="EPSP_SYNTHASE_1"/>
    <property type="match status" value="1"/>
</dbReference>
<evidence type="ECO:0000256" key="2">
    <source>
        <dbReference type="ARBA" id="ARBA00009948"/>
    </source>
</evidence>
<keyword evidence="4" id="KW-0963">Cytoplasm</keyword>
<keyword evidence="7" id="KW-0057">Aromatic amino acid biosynthesis</keyword>
<comment type="catalytic activity">
    <reaction evidence="8">
        <text>3-phosphoshikimate + phosphoenolpyruvate = 5-O-(1-carboxyvinyl)-3-phosphoshikimate + phosphate</text>
        <dbReference type="Rhea" id="RHEA:21256"/>
        <dbReference type="ChEBI" id="CHEBI:43474"/>
        <dbReference type="ChEBI" id="CHEBI:57701"/>
        <dbReference type="ChEBI" id="CHEBI:58702"/>
        <dbReference type="ChEBI" id="CHEBI:145989"/>
        <dbReference type="EC" id="2.5.1.19"/>
    </reaction>
    <physiologicalReaction direction="left-to-right" evidence="8">
        <dbReference type="Rhea" id="RHEA:21257"/>
    </physiologicalReaction>
</comment>
<dbReference type="NCBIfam" id="TIGR01356">
    <property type="entry name" value="aroA"/>
    <property type="match status" value="1"/>
</dbReference>
<evidence type="ECO:0000256" key="6">
    <source>
        <dbReference type="ARBA" id="ARBA00022679"/>
    </source>
</evidence>
<evidence type="ECO:0000256" key="1">
    <source>
        <dbReference type="ARBA" id="ARBA00004811"/>
    </source>
</evidence>
<name>A0A6J6HWD9_9ZZZZ</name>
<evidence type="ECO:0000256" key="8">
    <source>
        <dbReference type="ARBA" id="ARBA00044633"/>
    </source>
</evidence>
<dbReference type="CDD" id="cd01556">
    <property type="entry name" value="EPSP_synthase"/>
    <property type="match status" value="1"/>
</dbReference>
<dbReference type="PANTHER" id="PTHR21090">
    <property type="entry name" value="AROM/DEHYDROQUINATE SYNTHASE"/>
    <property type="match status" value="1"/>
</dbReference>
<dbReference type="EMBL" id="CAEZUT010000094">
    <property type="protein sequence ID" value="CAB4615454.1"/>
    <property type="molecule type" value="Genomic_DNA"/>
</dbReference>
<dbReference type="Pfam" id="PF00275">
    <property type="entry name" value="EPSP_synthase"/>
    <property type="match status" value="1"/>
</dbReference>
<evidence type="ECO:0000259" key="9">
    <source>
        <dbReference type="Pfam" id="PF00275"/>
    </source>
</evidence>
<dbReference type="InterPro" id="IPR036968">
    <property type="entry name" value="Enolpyruvate_Tfrase_sf"/>
</dbReference>
<dbReference type="GO" id="GO:0009073">
    <property type="term" value="P:aromatic amino acid family biosynthetic process"/>
    <property type="evidence" value="ECO:0007669"/>
    <property type="project" value="UniProtKB-KW"/>
</dbReference>
<dbReference type="GO" id="GO:0003866">
    <property type="term" value="F:3-phosphoshikimate 1-carboxyvinyltransferase activity"/>
    <property type="evidence" value="ECO:0007669"/>
    <property type="project" value="UniProtKB-EC"/>
</dbReference>
<dbReference type="EC" id="2.5.1.19" evidence="3"/>
<dbReference type="Gene3D" id="3.65.10.10">
    <property type="entry name" value="Enolpyruvate transferase domain"/>
    <property type="match status" value="2"/>
</dbReference>
<dbReference type="GO" id="GO:0009423">
    <property type="term" value="P:chorismate biosynthetic process"/>
    <property type="evidence" value="ECO:0007669"/>
    <property type="project" value="UniProtKB-UniPathway"/>
</dbReference>